<dbReference type="CDD" id="cd19821">
    <property type="entry name" value="Bbox1_BBX-like"/>
    <property type="match status" value="1"/>
</dbReference>
<dbReference type="InterPro" id="IPR049808">
    <property type="entry name" value="CONSTANS-like_Bbox1"/>
</dbReference>
<dbReference type="SMR" id="A0A2C9VNJ7"/>
<dbReference type="PROSITE" id="PS50119">
    <property type="entry name" value="ZF_BBOX"/>
    <property type="match status" value="1"/>
</dbReference>
<dbReference type="Proteomes" id="UP000091857">
    <property type="component" value="Chromosome 6"/>
</dbReference>
<keyword evidence="12" id="KW-1185">Reference proteome</keyword>
<protein>
    <submittedName>
        <fullName evidence="11">Uncharacterized protein</fullName>
    </submittedName>
</protein>
<dbReference type="STRING" id="3983.A0A2C9VNJ7"/>
<organism evidence="11 12">
    <name type="scientific">Manihot esculenta</name>
    <name type="common">Cassava</name>
    <name type="synonym">Jatropha manihot</name>
    <dbReference type="NCBI Taxonomy" id="3983"/>
    <lineage>
        <taxon>Eukaryota</taxon>
        <taxon>Viridiplantae</taxon>
        <taxon>Streptophyta</taxon>
        <taxon>Embryophyta</taxon>
        <taxon>Tracheophyta</taxon>
        <taxon>Spermatophyta</taxon>
        <taxon>Magnoliopsida</taxon>
        <taxon>eudicotyledons</taxon>
        <taxon>Gunneridae</taxon>
        <taxon>Pentapetalae</taxon>
        <taxon>rosids</taxon>
        <taxon>fabids</taxon>
        <taxon>Malpighiales</taxon>
        <taxon>Euphorbiaceae</taxon>
        <taxon>Crotonoideae</taxon>
        <taxon>Manihoteae</taxon>
        <taxon>Manihot</taxon>
    </lineage>
</organism>
<keyword evidence="3" id="KW-0479">Metal-binding</keyword>
<reference evidence="12" key="1">
    <citation type="journal article" date="2016" name="Nat. Biotechnol.">
        <title>Sequencing wild and cultivated cassava and related species reveals extensive interspecific hybridization and genetic diversity.</title>
        <authorList>
            <person name="Bredeson J.V."/>
            <person name="Lyons J.B."/>
            <person name="Prochnik S.E."/>
            <person name="Wu G.A."/>
            <person name="Ha C.M."/>
            <person name="Edsinger-Gonzales E."/>
            <person name="Grimwood J."/>
            <person name="Schmutz J."/>
            <person name="Rabbi I.Y."/>
            <person name="Egesi C."/>
            <person name="Nauluvula P."/>
            <person name="Lebot V."/>
            <person name="Ndunguru J."/>
            <person name="Mkamilo G."/>
            <person name="Bart R.S."/>
            <person name="Setter T.L."/>
            <person name="Gleadow R.M."/>
            <person name="Kulakow P."/>
            <person name="Ferguson M.E."/>
            <person name="Rounsley S."/>
            <person name="Rokhsar D.S."/>
        </authorList>
    </citation>
    <scope>NUCLEOTIDE SEQUENCE [LARGE SCALE GENOMIC DNA]</scope>
    <source>
        <strain evidence="12">cv. AM560-2</strain>
    </source>
</reference>
<feature type="domain" description="B box-type" evidence="9">
    <location>
        <begin position="14"/>
        <end position="61"/>
    </location>
</feature>
<accession>A0A2C9VNJ7</accession>
<dbReference type="SMART" id="SM00336">
    <property type="entry name" value="BBOX"/>
    <property type="match status" value="1"/>
</dbReference>
<evidence type="ECO:0000256" key="6">
    <source>
        <dbReference type="ARBA" id="ARBA00023242"/>
    </source>
</evidence>
<dbReference type="OrthoDB" id="153872at2759"/>
<keyword evidence="6 8" id="KW-0539">Nucleus</keyword>
<dbReference type="Pfam" id="PF00643">
    <property type="entry name" value="zf-B_box"/>
    <property type="match status" value="1"/>
</dbReference>
<gene>
    <name evidence="11" type="ORF">MANES_06G068600v8</name>
</gene>
<dbReference type="InterPro" id="IPR052453">
    <property type="entry name" value="CONSTANS-like_ZF"/>
</dbReference>
<evidence type="ECO:0000313" key="12">
    <source>
        <dbReference type="Proteomes" id="UP000091857"/>
    </source>
</evidence>
<evidence type="ECO:0000256" key="2">
    <source>
        <dbReference type="ARBA" id="ARBA00010024"/>
    </source>
</evidence>
<evidence type="ECO:0000256" key="5">
    <source>
        <dbReference type="ARBA" id="ARBA00022833"/>
    </source>
</evidence>
<dbReference type="GO" id="GO:0008270">
    <property type="term" value="F:zinc ion binding"/>
    <property type="evidence" value="ECO:0007669"/>
    <property type="project" value="UniProtKB-KW"/>
</dbReference>
<evidence type="ECO:0000256" key="1">
    <source>
        <dbReference type="ARBA" id="ARBA00004123"/>
    </source>
</evidence>
<evidence type="ECO:0000256" key="8">
    <source>
        <dbReference type="PROSITE-ProRule" id="PRU00357"/>
    </source>
</evidence>
<evidence type="ECO:0000313" key="11">
    <source>
        <dbReference type="EMBL" id="OAY47306.1"/>
    </source>
</evidence>
<sequence>MISYKNVANAVGGKTARACDSCIRKRARWYCAADDAFLCQSCDSSVHSANPLASRHERVRLKTASLKSLDLVSKEKCVPSWHRGFTRKARTPRHGKPVSHSKIVEKLRNPVPLVPEVGSDEISHEETEEEQLLYRVPTFDPYVAQLCSSATISNNEAETTTAGGNYSDQTVAEAHGIESKASLDAGGQDVLHGFLPSDMDLAQFAEDVESLLGRGLENESFGMEGLGLMSCKEEKELQREYYPAREKVKLEDEQQIAAQKEEKIVRECHVDTDEIEMAREPPFELSFDDDSGTCGEEDEKVRIRQNDSKNNEEYEDDDENLTKKKKKRKILLSLDYEAVITAWASQRSPWTTGNRPDVDPDECWPEYCMGICGGELHHHGYGDHPSGVGLQHPAMGDGGREARVSRYREKRRTRLFSKKIRYEVRKLNAEKRPRMKGRFVKRASFAAPAFPLHAK</sequence>
<feature type="domain" description="CCT" evidence="10">
    <location>
        <begin position="400"/>
        <end position="442"/>
    </location>
</feature>
<evidence type="ECO:0000259" key="10">
    <source>
        <dbReference type="PROSITE" id="PS51017"/>
    </source>
</evidence>
<proteinExistence type="inferred from homology"/>
<evidence type="ECO:0000256" key="4">
    <source>
        <dbReference type="ARBA" id="ARBA00022771"/>
    </source>
</evidence>
<dbReference type="PANTHER" id="PTHR31874">
    <property type="entry name" value="CCT MOTIF FAMILY PROTEIN, EXPRESSED"/>
    <property type="match status" value="1"/>
</dbReference>
<dbReference type="AlphaFoldDB" id="A0A2C9VNJ7"/>
<keyword evidence="5" id="KW-0862">Zinc</keyword>
<name>A0A2C9VNJ7_MANES</name>
<dbReference type="PANTHER" id="PTHR31874:SF1">
    <property type="entry name" value="ZINC FINGER PROTEIN CONSTANS-LIKE 6"/>
    <property type="match status" value="1"/>
</dbReference>
<dbReference type="PROSITE" id="PS51017">
    <property type="entry name" value="CCT"/>
    <property type="match status" value="1"/>
</dbReference>
<keyword evidence="4 7" id="KW-0863">Zinc-finger</keyword>
<evidence type="ECO:0000256" key="3">
    <source>
        <dbReference type="ARBA" id="ARBA00022723"/>
    </source>
</evidence>
<evidence type="ECO:0000259" key="9">
    <source>
        <dbReference type="PROSITE" id="PS50119"/>
    </source>
</evidence>
<comment type="subcellular location">
    <subcellularLocation>
        <location evidence="1 8">Nucleus</location>
    </subcellularLocation>
</comment>
<dbReference type="Gramene" id="Manes.06G068600.1.v8.1">
    <property type="protein sequence ID" value="Manes.06G068600.1.v8.1.CDS"/>
    <property type="gene ID" value="Manes.06G068600.v8.1"/>
</dbReference>
<dbReference type="InterPro" id="IPR010402">
    <property type="entry name" value="CCT_domain"/>
</dbReference>
<comment type="similarity">
    <text evidence="2">Belongs to the CONSTANS family.</text>
</comment>
<dbReference type="InterPro" id="IPR000315">
    <property type="entry name" value="Znf_B-box"/>
</dbReference>
<dbReference type="Pfam" id="PF06203">
    <property type="entry name" value="CCT"/>
    <property type="match status" value="1"/>
</dbReference>
<evidence type="ECO:0000256" key="7">
    <source>
        <dbReference type="PROSITE-ProRule" id="PRU00024"/>
    </source>
</evidence>
<dbReference type="GO" id="GO:0005634">
    <property type="term" value="C:nucleus"/>
    <property type="evidence" value="ECO:0000318"/>
    <property type="project" value="GO_Central"/>
</dbReference>
<comment type="caution">
    <text evidence="11">The sequence shown here is derived from an EMBL/GenBank/DDBJ whole genome shotgun (WGS) entry which is preliminary data.</text>
</comment>
<dbReference type="EMBL" id="CM004392">
    <property type="protein sequence ID" value="OAY47306.1"/>
    <property type="molecule type" value="Genomic_DNA"/>
</dbReference>
<dbReference type="GO" id="GO:0006355">
    <property type="term" value="P:regulation of DNA-templated transcription"/>
    <property type="evidence" value="ECO:0000318"/>
    <property type="project" value="GO_Central"/>
</dbReference>